<protein>
    <submittedName>
        <fullName evidence="3">Transcriptional regulator</fullName>
    </submittedName>
</protein>
<dbReference type="PANTHER" id="PTHR46229:SF4">
    <property type="entry name" value="ACID STRESS PROTEIN IBAG"/>
    <property type="match status" value="1"/>
</dbReference>
<name>A0A4R6P6E8_9GAMM</name>
<evidence type="ECO:0000256" key="1">
    <source>
        <dbReference type="ARBA" id="ARBA00005578"/>
    </source>
</evidence>
<dbReference type="AlphaFoldDB" id="A0A4R6P6E8"/>
<evidence type="ECO:0000313" key="3">
    <source>
        <dbReference type="EMBL" id="TDP32713.1"/>
    </source>
</evidence>
<dbReference type="InterPro" id="IPR050961">
    <property type="entry name" value="BolA/IbaG_stress_morph_reg"/>
</dbReference>
<dbReference type="Gene3D" id="3.30.300.90">
    <property type="entry name" value="BolA-like"/>
    <property type="match status" value="1"/>
</dbReference>
<dbReference type="InterPro" id="IPR036065">
    <property type="entry name" value="BolA-like_sf"/>
</dbReference>
<comment type="similarity">
    <text evidence="1 2">Belongs to the BolA/IbaG family.</text>
</comment>
<accession>A0A4R6P6E8</accession>
<comment type="caution">
    <text evidence="3">The sequence shown here is derived from an EMBL/GenBank/DDBJ whole genome shotgun (WGS) entry which is preliminary data.</text>
</comment>
<sequence>MDAEQIENVLKEQIELAEVHVKLDGANVNIIAVGDVFEPLSRVKRQQLVYAPLKPLIADGTLHAVSIKTYLPADWARDKKLVMPQG</sequence>
<dbReference type="EMBL" id="SNXI01000008">
    <property type="protein sequence ID" value="TDP32713.1"/>
    <property type="molecule type" value="Genomic_DNA"/>
</dbReference>
<gene>
    <name evidence="3" type="ORF">DEU29_10858</name>
</gene>
<dbReference type="RefSeq" id="WP_133539747.1">
    <property type="nucleotide sequence ID" value="NZ_SNXI01000008.1"/>
</dbReference>
<proteinExistence type="inferred from homology"/>
<reference evidence="3 4" key="1">
    <citation type="submission" date="2019-03" db="EMBL/GenBank/DDBJ databases">
        <title>Freshwater and sediment microbial communities from various areas in North America, analyzing microbe dynamics in response to fracking.</title>
        <authorList>
            <person name="Lamendella R."/>
        </authorList>
    </citation>
    <scope>NUCLEOTIDE SEQUENCE [LARGE SCALE GENOMIC DNA]</scope>
    <source>
        <strain evidence="3 4">18_TX</strain>
    </source>
</reference>
<dbReference type="PANTHER" id="PTHR46229">
    <property type="entry name" value="BOLA TRANSCRIPTION REGULATOR"/>
    <property type="match status" value="1"/>
</dbReference>
<dbReference type="OrthoDB" id="9812890at2"/>
<dbReference type="Pfam" id="PF01722">
    <property type="entry name" value="BolA"/>
    <property type="match status" value="1"/>
</dbReference>
<evidence type="ECO:0000313" key="4">
    <source>
        <dbReference type="Proteomes" id="UP000295531"/>
    </source>
</evidence>
<keyword evidence="4" id="KW-1185">Reference proteome</keyword>
<dbReference type="PIRSF" id="PIRSF003113">
    <property type="entry name" value="BolA"/>
    <property type="match status" value="1"/>
</dbReference>
<dbReference type="InterPro" id="IPR002634">
    <property type="entry name" value="BolA"/>
</dbReference>
<organism evidence="3 4">
    <name type="scientific">Idiomarina aquatica</name>
    <dbReference type="NCBI Taxonomy" id="1327752"/>
    <lineage>
        <taxon>Bacteria</taxon>
        <taxon>Pseudomonadati</taxon>
        <taxon>Pseudomonadota</taxon>
        <taxon>Gammaproteobacteria</taxon>
        <taxon>Alteromonadales</taxon>
        <taxon>Idiomarinaceae</taxon>
        <taxon>Idiomarina</taxon>
    </lineage>
</organism>
<evidence type="ECO:0000256" key="2">
    <source>
        <dbReference type="RuleBase" id="RU003860"/>
    </source>
</evidence>
<dbReference type="Proteomes" id="UP000295531">
    <property type="component" value="Unassembled WGS sequence"/>
</dbReference>
<dbReference type="SUPFAM" id="SSF82657">
    <property type="entry name" value="BolA-like"/>
    <property type="match status" value="1"/>
</dbReference>